<gene>
    <name evidence="1" type="ORF">UFOPK3609_01975</name>
</gene>
<proteinExistence type="predicted"/>
<sequence length="90" mass="9565">MPLPVLIRRPPPEMLPAKLVLLAVPTVSLLPPSTMDVPATPVRSWIVRLPLAPDMSNFAPLAARLTPLDAAMLPFPESARVPALIVVASA</sequence>
<name>A0A6J7IM71_9ZZZZ</name>
<protein>
    <submittedName>
        <fullName evidence="1">Unannotated protein</fullName>
    </submittedName>
</protein>
<evidence type="ECO:0000313" key="1">
    <source>
        <dbReference type="EMBL" id="CAB4931845.1"/>
    </source>
</evidence>
<reference evidence="1" key="1">
    <citation type="submission" date="2020-05" db="EMBL/GenBank/DDBJ databases">
        <authorList>
            <person name="Chiriac C."/>
            <person name="Salcher M."/>
            <person name="Ghai R."/>
            <person name="Kavagutti S V."/>
        </authorList>
    </citation>
    <scope>NUCLEOTIDE SEQUENCE</scope>
</reference>
<dbReference type="AlphaFoldDB" id="A0A6J7IM71"/>
<dbReference type="EMBL" id="CAFBMQ010000381">
    <property type="protein sequence ID" value="CAB4931845.1"/>
    <property type="molecule type" value="Genomic_DNA"/>
</dbReference>
<accession>A0A6J7IM71</accession>
<organism evidence="1">
    <name type="scientific">freshwater metagenome</name>
    <dbReference type="NCBI Taxonomy" id="449393"/>
    <lineage>
        <taxon>unclassified sequences</taxon>
        <taxon>metagenomes</taxon>
        <taxon>ecological metagenomes</taxon>
    </lineage>
</organism>